<dbReference type="PANTHER" id="PTHR28208">
    <property type="entry name" value="PHOSPHATIDATE PHOSPHATASE APP1"/>
    <property type="match status" value="1"/>
</dbReference>
<dbReference type="RefSeq" id="WP_278012906.1">
    <property type="nucleotide sequence ID" value="NZ_CP121208.1"/>
</dbReference>
<evidence type="ECO:0000313" key="2">
    <source>
        <dbReference type="EMBL" id="WFM83511.1"/>
    </source>
</evidence>
<dbReference type="InterPro" id="IPR019236">
    <property type="entry name" value="APP1_cat"/>
</dbReference>
<gene>
    <name evidence="2" type="ORF">P7079_00580</name>
</gene>
<evidence type="ECO:0000313" key="3">
    <source>
        <dbReference type="Proteomes" id="UP001215216"/>
    </source>
</evidence>
<dbReference type="Proteomes" id="UP001215216">
    <property type="component" value="Chromosome"/>
</dbReference>
<accession>A0ABY8FYB5</accession>
<proteinExistence type="predicted"/>
<evidence type="ECO:0000259" key="1">
    <source>
        <dbReference type="Pfam" id="PF09949"/>
    </source>
</evidence>
<reference evidence="2 3" key="1">
    <citation type="submission" date="2023-03" db="EMBL/GenBank/DDBJ databases">
        <title>Complete genome of Arcanobacterium canis strain DSM 25104 isolated in 2010 from a canine otitis externa in Germany.</title>
        <authorList>
            <person name="Borowiak M."/>
            <person name="Kreitlow A."/>
            <person name="Malorny B."/>
            <person name="Laemmler C."/>
            <person name="Prenger-Berninghoff E."/>
            <person name="Ploetz M."/>
            <person name="Abdulmawjood A."/>
        </authorList>
    </citation>
    <scope>NUCLEOTIDE SEQUENCE [LARGE SCALE GENOMIC DNA]</scope>
    <source>
        <strain evidence="2 3">DSM 25104</strain>
    </source>
</reference>
<protein>
    <submittedName>
        <fullName evidence="2">DUF2183 domain-containing protein</fullName>
    </submittedName>
</protein>
<dbReference type="Pfam" id="PF09949">
    <property type="entry name" value="APP1_cat"/>
    <property type="match status" value="1"/>
</dbReference>
<dbReference type="InterPro" id="IPR052935">
    <property type="entry name" value="Mg2+_PAP"/>
</dbReference>
<name>A0ABY8FYB5_9ACTO</name>
<keyword evidence="3" id="KW-1185">Reference proteome</keyword>
<dbReference type="PANTHER" id="PTHR28208:SF3">
    <property type="entry name" value="PHOSPHATIDATE PHOSPHATASE APP1"/>
    <property type="match status" value="1"/>
</dbReference>
<dbReference type="EMBL" id="CP121208">
    <property type="protein sequence ID" value="WFM83511.1"/>
    <property type="molecule type" value="Genomic_DNA"/>
</dbReference>
<sequence>MAISDLVRNIEGFVNRHNIARRRQQGWLPRITPYMGYGNTHQLRVMARVLMAPPPEKRLPSDVLAKIGLTAENHSAAQAAFWEAVAVADAAASEAQRGWNQFFTTQVGYLRVDVTIGEHTYTTRTDRQGYVDLIIEDHGLEPGVHEAVLTPSAGEPATAQIMILSPQIRRGIVSDIDDTIIVTWLPRAMLAIWNSFVKYTNSRQAVPHMAQFYRSLLDGDDDAPVFYLSTGAWNTYETLRTFMENRDFPTGPMLMTDWGPTPTGLFRSGQEHKKTQLRNLLIMFPQIEWVLIGDDGQHDPLIYDELAREHPSSVKAIALRELGPVEQVLAHGTTDAVETNRRDCDIENAGVPVVRGRDGMMLMVAWKQRFGHYRL</sequence>
<feature type="domain" description="Phosphatidate phosphatase APP1 catalytic" evidence="1">
    <location>
        <begin position="171"/>
        <end position="321"/>
    </location>
</feature>
<organism evidence="2 3">
    <name type="scientific">Arcanobacterium canis</name>
    <dbReference type="NCBI Taxonomy" id="999183"/>
    <lineage>
        <taxon>Bacteria</taxon>
        <taxon>Bacillati</taxon>
        <taxon>Actinomycetota</taxon>
        <taxon>Actinomycetes</taxon>
        <taxon>Actinomycetales</taxon>
        <taxon>Actinomycetaceae</taxon>
        <taxon>Arcanobacterium</taxon>
    </lineage>
</organism>